<evidence type="ECO:0000256" key="4">
    <source>
        <dbReference type="PROSITE-ProRule" id="PRU00134"/>
    </source>
</evidence>
<evidence type="ECO:0000256" key="2">
    <source>
        <dbReference type="ARBA" id="ARBA00022771"/>
    </source>
</evidence>
<name>A0A165ZN00_9AGAM</name>
<proteinExistence type="predicted"/>
<dbReference type="Pfam" id="PF01753">
    <property type="entry name" value="zf-MYND"/>
    <property type="match status" value="1"/>
</dbReference>
<dbReference type="AlphaFoldDB" id="A0A165ZN00"/>
<dbReference type="GO" id="GO:0008270">
    <property type="term" value="F:zinc ion binding"/>
    <property type="evidence" value="ECO:0007669"/>
    <property type="project" value="UniProtKB-KW"/>
</dbReference>
<dbReference type="EMBL" id="KV417674">
    <property type="protein sequence ID" value="KZP10743.1"/>
    <property type="molecule type" value="Genomic_DNA"/>
</dbReference>
<sequence length="235" mass="26803">MPPPLAHKQCQNCYKNANPPQFTLKSCQNCSIAHYCNRDCQRADWPNHKKVCKRRAEIRELIRASSAEAALDSTGQILDLRPAERKLKQWISHIYQAYRTLLAYTLINALTLQTTPDRCMTHMLYIALKQTSHKDAPRYFAVEELSFRSISEALQLAEPNSGIESMLEKSRQIRAEGGTGVAIAMIYVAEFHILHLTPTVVRNSLKDRPINNRWDFVFIEMVAAGNTGRIGQFRS</sequence>
<reference evidence="6 7" key="1">
    <citation type="journal article" date="2016" name="Mol. Biol. Evol.">
        <title>Comparative Genomics of Early-Diverging Mushroom-Forming Fungi Provides Insights into the Origins of Lignocellulose Decay Capabilities.</title>
        <authorList>
            <person name="Nagy L.G."/>
            <person name="Riley R."/>
            <person name="Tritt A."/>
            <person name="Adam C."/>
            <person name="Daum C."/>
            <person name="Floudas D."/>
            <person name="Sun H."/>
            <person name="Yadav J.S."/>
            <person name="Pangilinan J."/>
            <person name="Larsson K.H."/>
            <person name="Matsuura K."/>
            <person name="Barry K."/>
            <person name="Labutti K."/>
            <person name="Kuo R."/>
            <person name="Ohm R.A."/>
            <person name="Bhattacharya S.S."/>
            <person name="Shirouzu T."/>
            <person name="Yoshinaga Y."/>
            <person name="Martin F.M."/>
            <person name="Grigoriev I.V."/>
            <person name="Hibbett D.S."/>
        </authorList>
    </citation>
    <scope>NUCLEOTIDE SEQUENCE [LARGE SCALE GENOMIC DNA]</scope>
    <source>
        <strain evidence="6 7">CBS 109695</strain>
    </source>
</reference>
<keyword evidence="1" id="KW-0479">Metal-binding</keyword>
<evidence type="ECO:0000313" key="7">
    <source>
        <dbReference type="Proteomes" id="UP000076532"/>
    </source>
</evidence>
<dbReference type="Proteomes" id="UP000076532">
    <property type="component" value="Unassembled WGS sequence"/>
</dbReference>
<gene>
    <name evidence="6" type="ORF">FIBSPDRAFT_937856</name>
</gene>
<evidence type="ECO:0000256" key="1">
    <source>
        <dbReference type="ARBA" id="ARBA00022723"/>
    </source>
</evidence>
<accession>A0A165ZN00</accession>
<keyword evidence="7" id="KW-1185">Reference proteome</keyword>
<evidence type="ECO:0000313" key="6">
    <source>
        <dbReference type="EMBL" id="KZP10743.1"/>
    </source>
</evidence>
<organism evidence="6 7">
    <name type="scientific">Athelia psychrophila</name>
    <dbReference type="NCBI Taxonomy" id="1759441"/>
    <lineage>
        <taxon>Eukaryota</taxon>
        <taxon>Fungi</taxon>
        <taxon>Dikarya</taxon>
        <taxon>Basidiomycota</taxon>
        <taxon>Agaricomycotina</taxon>
        <taxon>Agaricomycetes</taxon>
        <taxon>Agaricomycetidae</taxon>
        <taxon>Atheliales</taxon>
        <taxon>Atheliaceae</taxon>
        <taxon>Athelia</taxon>
    </lineage>
</organism>
<evidence type="ECO:0000259" key="5">
    <source>
        <dbReference type="PROSITE" id="PS50865"/>
    </source>
</evidence>
<evidence type="ECO:0000256" key="3">
    <source>
        <dbReference type="ARBA" id="ARBA00022833"/>
    </source>
</evidence>
<keyword evidence="3" id="KW-0862">Zinc</keyword>
<dbReference type="STRING" id="436010.A0A165ZN00"/>
<protein>
    <recommendedName>
        <fullName evidence="5">MYND-type domain-containing protein</fullName>
    </recommendedName>
</protein>
<dbReference type="PROSITE" id="PS50865">
    <property type="entry name" value="ZF_MYND_2"/>
    <property type="match status" value="1"/>
</dbReference>
<dbReference type="Gene3D" id="6.10.140.2220">
    <property type="match status" value="1"/>
</dbReference>
<dbReference type="SUPFAM" id="SSF144232">
    <property type="entry name" value="HIT/MYND zinc finger-like"/>
    <property type="match status" value="1"/>
</dbReference>
<keyword evidence="2 4" id="KW-0863">Zinc-finger</keyword>
<dbReference type="InterPro" id="IPR002893">
    <property type="entry name" value="Znf_MYND"/>
</dbReference>
<feature type="domain" description="MYND-type" evidence="5">
    <location>
        <begin position="10"/>
        <end position="52"/>
    </location>
</feature>
<dbReference type="OrthoDB" id="432970at2759"/>